<protein>
    <submittedName>
        <fullName evidence="2">Uncharacterized protein</fullName>
    </submittedName>
</protein>
<dbReference type="EMBL" id="DS231702">
    <property type="protein sequence ID" value="KNB04826.1"/>
    <property type="molecule type" value="Genomic_DNA"/>
</dbReference>
<proteinExistence type="predicted"/>
<evidence type="ECO:0000256" key="1">
    <source>
        <dbReference type="SAM" id="Phobius"/>
    </source>
</evidence>
<gene>
    <name evidence="2" type="ORF">FOXG_19417</name>
</gene>
<reference evidence="2" key="2">
    <citation type="journal article" date="2010" name="Nature">
        <title>Comparative genomics reveals mobile pathogenicity chromosomes in Fusarium.</title>
        <authorList>
            <person name="Ma L.J."/>
            <person name="van der Does H.C."/>
            <person name="Borkovich K.A."/>
            <person name="Coleman J.J."/>
            <person name="Daboussi M.J."/>
            <person name="Di Pietro A."/>
            <person name="Dufresne M."/>
            <person name="Freitag M."/>
            <person name="Grabherr M."/>
            <person name="Henrissat B."/>
            <person name="Houterman P.M."/>
            <person name="Kang S."/>
            <person name="Shim W.B."/>
            <person name="Woloshuk C."/>
            <person name="Xie X."/>
            <person name="Xu J.R."/>
            <person name="Antoniw J."/>
            <person name="Baker S.E."/>
            <person name="Bluhm B.H."/>
            <person name="Breakspear A."/>
            <person name="Brown D.W."/>
            <person name="Butchko R.A."/>
            <person name="Chapman S."/>
            <person name="Coulson R."/>
            <person name="Coutinho P.M."/>
            <person name="Danchin E.G."/>
            <person name="Diener A."/>
            <person name="Gale L.R."/>
            <person name="Gardiner D.M."/>
            <person name="Goff S."/>
            <person name="Hammond-Kosack K.E."/>
            <person name="Hilburn K."/>
            <person name="Hua-Van A."/>
            <person name="Jonkers W."/>
            <person name="Kazan K."/>
            <person name="Kodira C.D."/>
            <person name="Koehrsen M."/>
            <person name="Kumar L."/>
            <person name="Lee Y.H."/>
            <person name="Li L."/>
            <person name="Manners J.M."/>
            <person name="Miranda-Saavedra D."/>
            <person name="Mukherjee M."/>
            <person name="Park G."/>
            <person name="Park J."/>
            <person name="Park S.Y."/>
            <person name="Proctor R.H."/>
            <person name="Regev A."/>
            <person name="Ruiz-Roldan M.C."/>
            <person name="Sain D."/>
            <person name="Sakthikumar S."/>
            <person name="Sykes S."/>
            <person name="Schwartz D.C."/>
            <person name="Turgeon B.G."/>
            <person name="Wapinski I."/>
            <person name="Yoder O."/>
            <person name="Young S."/>
            <person name="Zeng Q."/>
            <person name="Zhou S."/>
            <person name="Galagan J."/>
            <person name="Cuomo C.A."/>
            <person name="Kistler H.C."/>
            <person name="Rep M."/>
        </authorList>
    </citation>
    <scope>NUCLEOTIDE SEQUENCE [LARGE SCALE GENOMIC DNA]</scope>
    <source>
        <strain evidence="2">4287</strain>
    </source>
</reference>
<evidence type="ECO:0000313" key="3">
    <source>
        <dbReference type="Proteomes" id="UP000009097"/>
    </source>
</evidence>
<name>A0A0J9V1U8_FUSO4</name>
<dbReference type="AlphaFoldDB" id="A0A0J9V1U8"/>
<feature type="transmembrane region" description="Helical" evidence="1">
    <location>
        <begin position="35"/>
        <end position="53"/>
    </location>
</feature>
<dbReference type="RefSeq" id="XP_018242871.1">
    <property type="nucleotide sequence ID" value="XM_018399631.1"/>
</dbReference>
<organism evidence="2 3">
    <name type="scientific">Fusarium oxysporum f. sp. lycopersici (strain 4287 / CBS 123668 / FGSC 9935 / NRRL 34936)</name>
    <name type="common">Fusarium vascular wilt of tomato</name>
    <dbReference type="NCBI Taxonomy" id="426428"/>
    <lineage>
        <taxon>Eukaryota</taxon>
        <taxon>Fungi</taxon>
        <taxon>Dikarya</taxon>
        <taxon>Ascomycota</taxon>
        <taxon>Pezizomycotina</taxon>
        <taxon>Sordariomycetes</taxon>
        <taxon>Hypocreomycetidae</taxon>
        <taxon>Hypocreales</taxon>
        <taxon>Nectriaceae</taxon>
        <taxon>Fusarium</taxon>
        <taxon>Fusarium oxysporum species complex</taxon>
    </lineage>
</organism>
<dbReference type="VEuPathDB" id="FungiDB:FOXG_19417"/>
<dbReference type="Proteomes" id="UP000009097">
    <property type="component" value="Unassembled WGS sequence"/>
</dbReference>
<dbReference type="GeneID" id="28960123"/>
<keyword evidence="1" id="KW-0812">Transmembrane</keyword>
<sequence length="66" mass="7784">MRVSYLAERRRLYAFSLVYANRVTEKAFAEARTDILTSVIQILVVIVIQWRFLESQDMIGEVYDIL</sequence>
<dbReference type="KEGG" id="fox:FOXG_19417"/>
<keyword evidence="1" id="KW-1133">Transmembrane helix</keyword>
<reference evidence="2" key="1">
    <citation type="submission" date="2007-04" db="EMBL/GenBank/DDBJ databases">
        <authorList>
            <consortium name="The Broad Institute Genome Sequencing Platform"/>
            <person name="Birren B."/>
            <person name="Lander E."/>
            <person name="Galagan J."/>
            <person name="Nusbaum C."/>
            <person name="Devon K."/>
            <person name="Ma L.-J."/>
            <person name="Jaffe D."/>
            <person name="Butler J."/>
            <person name="Alvarez P."/>
            <person name="Gnerre S."/>
            <person name="Grabherr M."/>
            <person name="Kleber M."/>
            <person name="Mauceli E."/>
            <person name="Brockman W."/>
            <person name="MacCallum I.A."/>
            <person name="Young S."/>
            <person name="LaButti K."/>
            <person name="DeCaprio D."/>
            <person name="Crawford M."/>
            <person name="Koehrsen M."/>
            <person name="Engels R."/>
            <person name="Montgomery P."/>
            <person name="Pearson M."/>
            <person name="Howarth C."/>
            <person name="Larson L."/>
            <person name="White J."/>
            <person name="O'Leary S."/>
            <person name="Kodira C."/>
            <person name="Zeng Q."/>
            <person name="Yandava C."/>
            <person name="Alvarado L."/>
            <person name="Kistler C."/>
            <person name="Shim W.-B."/>
            <person name="Kang S."/>
            <person name="Woloshuk C."/>
        </authorList>
    </citation>
    <scope>NUCLEOTIDE SEQUENCE</scope>
    <source>
        <strain evidence="2">4287</strain>
    </source>
</reference>
<accession>A0A0J9V1U8</accession>
<evidence type="ECO:0000313" key="2">
    <source>
        <dbReference type="EMBL" id="KNB04826.1"/>
    </source>
</evidence>
<keyword evidence="1" id="KW-0472">Membrane</keyword>